<dbReference type="InterPro" id="IPR050765">
    <property type="entry name" value="Riboflavin_Biosynth_HTPR"/>
</dbReference>
<evidence type="ECO:0000313" key="2">
    <source>
        <dbReference type="EMBL" id="GAA1200798.1"/>
    </source>
</evidence>
<feature type="domain" description="Bacterial bifunctional deaminase-reductase C-terminal" evidence="1">
    <location>
        <begin position="3"/>
        <end position="181"/>
    </location>
</feature>
<protein>
    <submittedName>
        <fullName evidence="2">Dihydrofolate reductase family protein</fullName>
    </submittedName>
</protein>
<keyword evidence="3" id="KW-1185">Reference proteome</keyword>
<evidence type="ECO:0000259" key="1">
    <source>
        <dbReference type="Pfam" id="PF01872"/>
    </source>
</evidence>
<reference evidence="3" key="1">
    <citation type="journal article" date="2019" name="Int. J. Syst. Evol. Microbiol.">
        <title>The Global Catalogue of Microorganisms (GCM) 10K type strain sequencing project: providing services to taxonomists for standard genome sequencing and annotation.</title>
        <authorList>
            <consortium name="The Broad Institute Genomics Platform"/>
            <consortium name="The Broad Institute Genome Sequencing Center for Infectious Disease"/>
            <person name="Wu L."/>
            <person name="Ma J."/>
        </authorList>
    </citation>
    <scope>NUCLEOTIDE SEQUENCE [LARGE SCALE GENOMIC DNA]</scope>
    <source>
        <strain evidence="3">JCM 13022</strain>
    </source>
</reference>
<dbReference type="PANTHER" id="PTHR38011:SF12">
    <property type="entry name" value="BIFUNCTIONAL DEAMINASE-REDUCTASE DOMAIN PROTEIN"/>
    <property type="match status" value="1"/>
</dbReference>
<comment type="caution">
    <text evidence="2">The sequence shown here is derived from an EMBL/GenBank/DDBJ whole genome shotgun (WGS) entry which is preliminary data.</text>
</comment>
<dbReference type="Gene3D" id="3.40.430.10">
    <property type="entry name" value="Dihydrofolate Reductase, subunit A"/>
    <property type="match status" value="1"/>
</dbReference>
<name>A0ABP4FU42_9PSEU</name>
<evidence type="ECO:0000313" key="3">
    <source>
        <dbReference type="Proteomes" id="UP001500467"/>
    </source>
</evidence>
<dbReference type="InterPro" id="IPR002734">
    <property type="entry name" value="RibDG_C"/>
</dbReference>
<proteinExistence type="predicted"/>
<sequence length="203" mass="21954">MGKIVLYMWMSLDGFITGPGDGPGRGLGIGGERLHRTLSLDDGDPSTARSTDEVGSRILAEANATGAVLTGRRTFDHADHWNGDHHDGVPIFVLTRSAPEQPASGHARYVTDVHEAAAQAKQAAGDRDVLLHGASAARAFLDAGELDELSLQIMPVLLGQGRRLFDDMPAEHVELELIRTLDSPEMLHTRYRVGPAERHRNPA</sequence>
<dbReference type="PANTHER" id="PTHR38011">
    <property type="entry name" value="DIHYDROFOLATE REDUCTASE FAMILY PROTEIN (AFU_ORTHOLOGUE AFUA_8G06820)"/>
    <property type="match status" value="1"/>
</dbReference>
<dbReference type="RefSeq" id="WP_253857108.1">
    <property type="nucleotide sequence ID" value="NZ_BAAALM010000005.1"/>
</dbReference>
<dbReference type="Pfam" id="PF01872">
    <property type="entry name" value="RibD_C"/>
    <property type="match status" value="1"/>
</dbReference>
<dbReference type="InterPro" id="IPR024072">
    <property type="entry name" value="DHFR-like_dom_sf"/>
</dbReference>
<dbReference type="SUPFAM" id="SSF53597">
    <property type="entry name" value="Dihydrofolate reductase-like"/>
    <property type="match status" value="1"/>
</dbReference>
<gene>
    <name evidence="2" type="ORF">GCM10009675_16490</name>
</gene>
<accession>A0ABP4FU42</accession>
<dbReference type="Proteomes" id="UP001500467">
    <property type="component" value="Unassembled WGS sequence"/>
</dbReference>
<organism evidence="2 3">
    <name type="scientific">Prauserella alba</name>
    <dbReference type="NCBI Taxonomy" id="176898"/>
    <lineage>
        <taxon>Bacteria</taxon>
        <taxon>Bacillati</taxon>
        <taxon>Actinomycetota</taxon>
        <taxon>Actinomycetes</taxon>
        <taxon>Pseudonocardiales</taxon>
        <taxon>Pseudonocardiaceae</taxon>
        <taxon>Prauserella</taxon>
    </lineage>
</organism>
<dbReference type="EMBL" id="BAAALM010000005">
    <property type="protein sequence ID" value="GAA1200798.1"/>
    <property type="molecule type" value="Genomic_DNA"/>
</dbReference>